<dbReference type="Proteomes" id="UP000321126">
    <property type="component" value="Unassembled WGS sequence"/>
</dbReference>
<dbReference type="AlphaFoldDB" id="A0A5C7C0S9"/>
<gene>
    <name evidence="1" type="ORF">FOT62_22730</name>
</gene>
<proteinExistence type="predicted"/>
<protein>
    <submittedName>
        <fullName evidence="1">DUF1804 family protein</fullName>
    </submittedName>
</protein>
<dbReference type="InterPro" id="IPR014926">
    <property type="entry name" value="Phage_D3112_Orf24"/>
</dbReference>
<dbReference type="RefSeq" id="WP_048797303.1">
    <property type="nucleotide sequence ID" value="NZ_JVEJ01000440.1"/>
</dbReference>
<evidence type="ECO:0000313" key="2">
    <source>
        <dbReference type="Proteomes" id="UP000321126"/>
    </source>
</evidence>
<name>A0A5C7C0S9_SERMA</name>
<dbReference type="EMBL" id="VOUQ01000019">
    <property type="protein sequence ID" value="TXE27138.1"/>
    <property type="molecule type" value="Genomic_DNA"/>
</dbReference>
<evidence type="ECO:0000313" key="1">
    <source>
        <dbReference type="EMBL" id="TXE27138.1"/>
    </source>
</evidence>
<organism evidence="1 2">
    <name type="scientific">Serratia marcescens</name>
    <dbReference type="NCBI Taxonomy" id="615"/>
    <lineage>
        <taxon>Bacteria</taxon>
        <taxon>Pseudomonadati</taxon>
        <taxon>Pseudomonadota</taxon>
        <taxon>Gammaproteobacteria</taxon>
        <taxon>Enterobacterales</taxon>
        <taxon>Yersiniaceae</taxon>
        <taxon>Serratia</taxon>
    </lineage>
</organism>
<comment type="caution">
    <text evidence="1">The sequence shown here is derived from an EMBL/GenBank/DDBJ whole genome shotgun (WGS) entry which is preliminary data.</text>
</comment>
<accession>A0A5C7C0S9</accession>
<sequence length="166" mass="18300">MAYSQDTRDKLRQAYIYGGLTLELAAAQTGVPVSTATRWKREAADRLDNWDKHRAAVLIAGGGIEDVTRMILLNTLTETHVTMDKIRDDPSISAADRVDMLARLGDSFSKCIAASKKVLPETSELATAMSTVTLFSNFINESYPKHRAAFAEVIEAFGKVLEKKYG</sequence>
<dbReference type="Pfam" id="PF08822">
    <property type="entry name" value="DUF1804"/>
    <property type="match status" value="1"/>
</dbReference>
<reference evidence="1 2" key="1">
    <citation type="submission" date="2019-07" db="EMBL/GenBank/DDBJ databases">
        <title>Serratia strains were isolated from fresh produce.</title>
        <authorList>
            <person name="Cho G.-S."/>
            <person name="Stein M."/>
            <person name="Lee W."/>
            <person name="Suh S.H."/>
            <person name="Franz C.M.A.P."/>
        </authorList>
    </citation>
    <scope>NUCLEOTIDE SEQUENCE [LARGE SCALE GENOMIC DNA]</scope>
    <source>
        <strain evidence="1 2">S16</strain>
    </source>
</reference>